<dbReference type="SUPFAM" id="SSF52833">
    <property type="entry name" value="Thioredoxin-like"/>
    <property type="match status" value="1"/>
</dbReference>
<dbReference type="InterPro" id="IPR017937">
    <property type="entry name" value="Thioredoxin_CS"/>
</dbReference>
<evidence type="ECO:0000259" key="5">
    <source>
        <dbReference type="PROSITE" id="PS51352"/>
    </source>
</evidence>
<keyword evidence="2" id="KW-0201">Cytochrome c-type biogenesis</keyword>
<dbReference type="InterPro" id="IPR013740">
    <property type="entry name" value="Redoxin"/>
</dbReference>
<dbReference type="GO" id="GO:0017004">
    <property type="term" value="P:cytochrome complex assembly"/>
    <property type="evidence" value="ECO:0007669"/>
    <property type="project" value="UniProtKB-KW"/>
</dbReference>
<keyword evidence="3" id="KW-0676">Redox-active center</keyword>
<dbReference type="PANTHER" id="PTHR42852">
    <property type="entry name" value="THIOL:DISULFIDE INTERCHANGE PROTEIN DSBE"/>
    <property type="match status" value="1"/>
</dbReference>
<keyword evidence="7" id="KW-1185">Reference proteome</keyword>
<feature type="compositionally biased region" description="Basic and acidic residues" evidence="4">
    <location>
        <begin position="751"/>
        <end position="775"/>
    </location>
</feature>
<feature type="region of interest" description="Disordered" evidence="4">
    <location>
        <begin position="743"/>
        <end position="799"/>
    </location>
</feature>
<comment type="caution">
    <text evidence="6">The sequence shown here is derived from an EMBL/GenBank/DDBJ whole genome shotgun (WGS) entry which is preliminary data.</text>
</comment>
<evidence type="ECO:0000313" key="6">
    <source>
        <dbReference type="EMBL" id="KAA5541740.1"/>
    </source>
</evidence>
<proteinExistence type="predicted"/>
<dbReference type="PANTHER" id="PTHR42852:SF13">
    <property type="entry name" value="PROTEIN DIPZ"/>
    <property type="match status" value="1"/>
</dbReference>
<name>A0A5M6D589_9BACT</name>
<dbReference type="CDD" id="cd02966">
    <property type="entry name" value="TlpA_like_family"/>
    <property type="match status" value="1"/>
</dbReference>
<dbReference type="Gene3D" id="2.60.120.200">
    <property type="match status" value="1"/>
</dbReference>
<sequence>MDRHPPGYKDATPLRLIARAPSALIAPSPRNSLMNLRHLAIALIALVTFTTDASAAEQWYGTADGWGLMVDPDGDCSFTVAADRVEIGVPKTAHGMSIELKKMNAPRVVQSVTGSFDMQVQVGGKFDPREPTVKTRTAYSGGGLVLMQDDRNYVRLERAALRRGERVSHYVNFELRRDGRLLRFGAPADFSLGADDQLDLKVQVRGKAVQGFARKNGGAWKDLGVKEFAAVKPLTAGIAAINATDVPFNPVFESFRLTKVAEDRLELPGSTPPAEPGDLEKSDETPPLQIAVIHGADANAAPQFQKFLQQNEMKPRLVDVKGLQADKLAGVDLILVTSDTAGAWDNGDAANLIRQTGRPVMGLGEGGYQLLGKLGLAIGAPRGWHGTLTSARPVPGIKLWDDLGPAKDGGSHQLYEQSAHVGIHLPDPVEGVQPIGREPDNATHYVILSQEPHFLLWGFTGTPEQMTKVGGDVFVRSCAHVVAMDRPAEVELPDSTPKSPAMQHMAKTLQLGRQVMGLKQMKAQERKEFVDAVVELLKSRPEQVPVSIDSRLAYQLGRTLESLDDRDFAVATYNRMADAFSDASGENAERLANSLRGAARRADLPGNSMDLAGKTLDDQSFDWQSYRGKVVLVDFWASWCAPCRREIPNVLAQYEKYHEHGFDVVGICLDTDREKATSYVDDSEIPWPSLFAEKAGWEHPMAIKYGISAIPTAILVNREGKVVSLKARGEELQELLAGLIDLPEAESSAEDSTKAKSDSPDSEGGKDSEQDEGHSADTPSQSETEEESEEAAVATEADS</sequence>
<accession>A0A5M6D589</accession>
<dbReference type="PROSITE" id="PS51352">
    <property type="entry name" value="THIOREDOXIN_2"/>
    <property type="match status" value="1"/>
</dbReference>
<dbReference type="InterPro" id="IPR036249">
    <property type="entry name" value="Thioredoxin-like_sf"/>
</dbReference>
<dbReference type="Proteomes" id="UP000324479">
    <property type="component" value="Unassembled WGS sequence"/>
</dbReference>
<dbReference type="PROSITE" id="PS00194">
    <property type="entry name" value="THIOREDOXIN_1"/>
    <property type="match status" value="1"/>
</dbReference>
<evidence type="ECO:0000256" key="3">
    <source>
        <dbReference type="ARBA" id="ARBA00023284"/>
    </source>
</evidence>
<evidence type="ECO:0000256" key="1">
    <source>
        <dbReference type="ARBA" id="ARBA00004196"/>
    </source>
</evidence>
<gene>
    <name evidence="6" type="ORF">FYK55_16055</name>
</gene>
<protein>
    <submittedName>
        <fullName evidence="6">TlpA family protein disulfide reductase</fullName>
    </submittedName>
</protein>
<dbReference type="InterPro" id="IPR050553">
    <property type="entry name" value="Thioredoxin_ResA/DsbE_sf"/>
</dbReference>
<dbReference type="AlphaFoldDB" id="A0A5M6D589"/>
<reference evidence="6 7" key="1">
    <citation type="submission" date="2019-08" db="EMBL/GenBank/DDBJ databases">
        <authorList>
            <person name="Dhanesh K."/>
            <person name="Kumar G."/>
            <person name="Sasikala C."/>
            <person name="Venkata Ramana C."/>
        </authorList>
    </citation>
    <scope>NUCLEOTIDE SEQUENCE [LARGE SCALE GENOMIC DNA]</scope>
    <source>
        <strain evidence="6 7">JC645</strain>
    </source>
</reference>
<dbReference type="InterPro" id="IPR013766">
    <property type="entry name" value="Thioredoxin_domain"/>
</dbReference>
<dbReference type="Gene3D" id="3.40.30.10">
    <property type="entry name" value="Glutaredoxin"/>
    <property type="match status" value="1"/>
</dbReference>
<evidence type="ECO:0000256" key="2">
    <source>
        <dbReference type="ARBA" id="ARBA00022748"/>
    </source>
</evidence>
<feature type="domain" description="Thioredoxin" evidence="5">
    <location>
        <begin position="602"/>
        <end position="744"/>
    </location>
</feature>
<dbReference type="Pfam" id="PF08534">
    <property type="entry name" value="Redoxin"/>
    <property type="match status" value="1"/>
</dbReference>
<evidence type="ECO:0000256" key="4">
    <source>
        <dbReference type="SAM" id="MobiDB-lite"/>
    </source>
</evidence>
<dbReference type="GO" id="GO:0016491">
    <property type="term" value="F:oxidoreductase activity"/>
    <property type="evidence" value="ECO:0007669"/>
    <property type="project" value="InterPro"/>
</dbReference>
<evidence type="ECO:0000313" key="7">
    <source>
        <dbReference type="Proteomes" id="UP000324479"/>
    </source>
</evidence>
<organism evidence="6 7">
    <name type="scientific">Roseiconus nitratireducens</name>
    <dbReference type="NCBI Taxonomy" id="2605748"/>
    <lineage>
        <taxon>Bacteria</taxon>
        <taxon>Pseudomonadati</taxon>
        <taxon>Planctomycetota</taxon>
        <taxon>Planctomycetia</taxon>
        <taxon>Pirellulales</taxon>
        <taxon>Pirellulaceae</taxon>
        <taxon>Roseiconus</taxon>
    </lineage>
</organism>
<comment type="subcellular location">
    <subcellularLocation>
        <location evidence="1">Cell envelope</location>
    </subcellularLocation>
</comment>
<dbReference type="EMBL" id="VWOX01000009">
    <property type="protein sequence ID" value="KAA5541740.1"/>
    <property type="molecule type" value="Genomic_DNA"/>
</dbReference>
<dbReference type="GO" id="GO:0030313">
    <property type="term" value="C:cell envelope"/>
    <property type="evidence" value="ECO:0007669"/>
    <property type="project" value="UniProtKB-SubCell"/>
</dbReference>
<feature type="region of interest" description="Disordered" evidence="4">
    <location>
        <begin position="263"/>
        <end position="283"/>
    </location>
</feature>